<keyword evidence="1" id="KW-0645">Protease</keyword>
<gene>
    <name evidence="1" type="ORF">ZHAS_00020063</name>
</gene>
<organism evidence="1">
    <name type="scientific">Anopheles sinensis</name>
    <name type="common">Mosquito</name>
    <dbReference type="NCBI Taxonomy" id="74873"/>
    <lineage>
        <taxon>Eukaryota</taxon>
        <taxon>Metazoa</taxon>
        <taxon>Ecdysozoa</taxon>
        <taxon>Arthropoda</taxon>
        <taxon>Hexapoda</taxon>
        <taxon>Insecta</taxon>
        <taxon>Pterygota</taxon>
        <taxon>Neoptera</taxon>
        <taxon>Endopterygota</taxon>
        <taxon>Diptera</taxon>
        <taxon>Nematocera</taxon>
        <taxon>Culicoidea</taxon>
        <taxon>Culicidae</taxon>
        <taxon>Anophelinae</taxon>
        <taxon>Anopheles</taxon>
    </lineage>
</organism>
<keyword evidence="3" id="KW-1185">Reference proteome</keyword>
<keyword evidence="1" id="KW-0378">Hydrolase</keyword>
<dbReference type="GO" id="GO:0004177">
    <property type="term" value="F:aminopeptidase activity"/>
    <property type="evidence" value="ECO:0007669"/>
    <property type="project" value="UniProtKB-KW"/>
</dbReference>
<name>A0A084WNV8_ANOSI</name>
<reference evidence="2" key="2">
    <citation type="submission" date="2020-05" db="UniProtKB">
        <authorList>
            <consortium name="EnsemblMetazoa"/>
        </authorList>
    </citation>
    <scope>IDENTIFICATION</scope>
</reference>
<accession>A0A084WNV8</accession>
<dbReference type="EMBL" id="ATLV01024738">
    <property type="status" value="NOT_ANNOTATED_CDS"/>
    <property type="molecule type" value="Genomic_DNA"/>
</dbReference>
<dbReference type="Proteomes" id="UP000030765">
    <property type="component" value="Unassembled WGS sequence"/>
</dbReference>
<dbReference type="EnsemblMetazoa" id="ASIC020063-RA">
    <property type="protein sequence ID" value="ASIC020063-PA"/>
    <property type="gene ID" value="ASIC020063"/>
</dbReference>
<dbReference type="EMBL" id="KE525359">
    <property type="protein sequence ID" value="KFB51902.1"/>
    <property type="molecule type" value="Genomic_DNA"/>
</dbReference>
<dbReference type="AlphaFoldDB" id="A0A084WNV8"/>
<reference evidence="1 3" key="1">
    <citation type="journal article" date="2014" name="BMC Genomics">
        <title>Genome sequence of Anopheles sinensis provides insight into genetics basis of mosquito competence for malaria parasites.</title>
        <authorList>
            <person name="Zhou D."/>
            <person name="Zhang D."/>
            <person name="Ding G."/>
            <person name="Shi L."/>
            <person name="Hou Q."/>
            <person name="Ye Y."/>
            <person name="Xu Y."/>
            <person name="Zhou H."/>
            <person name="Xiong C."/>
            <person name="Li S."/>
            <person name="Yu J."/>
            <person name="Hong S."/>
            <person name="Yu X."/>
            <person name="Zou P."/>
            <person name="Chen C."/>
            <person name="Chang X."/>
            <person name="Wang W."/>
            <person name="Lv Y."/>
            <person name="Sun Y."/>
            <person name="Ma L."/>
            <person name="Shen B."/>
            <person name="Zhu C."/>
        </authorList>
    </citation>
    <scope>NUCLEOTIDE SEQUENCE [LARGE SCALE GENOMIC DNA]</scope>
</reference>
<keyword evidence="1" id="KW-0031">Aminopeptidase</keyword>
<sequence>MFEANFLRRPDRADDGQRHRSARLAVFSSIFRCSNADGKLENCDRAGRRGAPGSILK</sequence>
<protein>
    <submittedName>
        <fullName evidence="1 2">Putative aminopeptidase-like protein,metallo-peptidase, Clan MA(E), Family M1</fullName>
    </submittedName>
</protein>
<evidence type="ECO:0000313" key="2">
    <source>
        <dbReference type="EnsemblMetazoa" id="ASIC020063-PA"/>
    </source>
</evidence>
<dbReference type="VEuPathDB" id="VectorBase:ASIC020063"/>
<evidence type="ECO:0000313" key="3">
    <source>
        <dbReference type="Proteomes" id="UP000030765"/>
    </source>
</evidence>
<evidence type="ECO:0000313" key="1">
    <source>
        <dbReference type="EMBL" id="KFB51902.1"/>
    </source>
</evidence>
<proteinExistence type="predicted"/>